<organism evidence="3 4">
    <name type="scientific">Micromonospora pallida</name>
    <dbReference type="NCBI Taxonomy" id="145854"/>
    <lineage>
        <taxon>Bacteria</taxon>
        <taxon>Bacillati</taxon>
        <taxon>Actinomycetota</taxon>
        <taxon>Actinomycetes</taxon>
        <taxon>Micromonosporales</taxon>
        <taxon>Micromonosporaceae</taxon>
        <taxon>Micromonospora</taxon>
    </lineage>
</organism>
<evidence type="ECO:0000313" key="3">
    <source>
        <dbReference type="EMBL" id="SCL41531.1"/>
    </source>
</evidence>
<dbReference type="EMBL" id="FMHW01000002">
    <property type="protein sequence ID" value="SCL41531.1"/>
    <property type="molecule type" value="Genomic_DNA"/>
</dbReference>
<gene>
    <name evidence="3" type="ORF">GA0074692_6365</name>
</gene>
<feature type="transmembrane region" description="Helical" evidence="2">
    <location>
        <begin position="50"/>
        <end position="69"/>
    </location>
</feature>
<dbReference type="AlphaFoldDB" id="A0A1C6TIE9"/>
<evidence type="ECO:0000256" key="2">
    <source>
        <dbReference type="SAM" id="Phobius"/>
    </source>
</evidence>
<reference evidence="4" key="1">
    <citation type="submission" date="2016-06" db="EMBL/GenBank/DDBJ databases">
        <authorList>
            <person name="Varghese N."/>
            <person name="Submissions Spin"/>
        </authorList>
    </citation>
    <scope>NUCLEOTIDE SEQUENCE [LARGE SCALE GENOMIC DNA]</scope>
    <source>
        <strain evidence="4">DSM 43817</strain>
    </source>
</reference>
<keyword evidence="2" id="KW-0472">Membrane</keyword>
<evidence type="ECO:0000313" key="4">
    <source>
        <dbReference type="Proteomes" id="UP000198959"/>
    </source>
</evidence>
<dbReference type="Proteomes" id="UP000198959">
    <property type="component" value="Unassembled WGS sequence"/>
</dbReference>
<keyword evidence="2" id="KW-0812">Transmembrane</keyword>
<dbReference type="STRING" id="145854.GA0074692_6365"/>
<protein>
    <submittedName>
        <fullName evidence="3">Uncharacterized protein</fullName>
    </submittedName>
</protein>
<feature type="transmembrane region" description="Helical" evidence="2">
    <location>
        <begin position="18"/>
        <end position="38"/>
    </location>
</feature>
<accession>A0A1C6TIE9</accession>
<evidence type="ECO:0000256" key="1">
    <source>
        <dbReference type="SAM" id="MobiDB-lite"/>
    </source>
</evidence>
<keyword evidence="4" id="KW-1185">Reference proteome</keyword>
<keyword evidence="2" id="KW-1133">Transmembrane helix</keyword>
<proteinExistence type="predicted"/>
<feature type="region of interest" description="Disordered" evidence="1">
    <location>
        <begin position="107"/>
        <end position="172"/>
    </location>
</feature>
<sequence>MALSVDNGPVTTRGGKGWWLAGVAVGLLVCVLGVVLLVRAGLEDADRWASVIGVFLNLAGVSVAGYSAVQARRAATATPAVGGDVNNRIGGGQFTGAVVMGRDLEQVSTTGEPAPDPAAGRPPLASGPQAGNMSNTIDDGRFHGPVVMGRDMRGIVLPPPTSQQPDADGTAR</sequence>
<name>A0A1C6TIE9_9ACTN</name>